<dbReference type="InterPro" id="IPR051856">
    <property type="entry name" value="CSR-E3_Ligase_Protein"/>
</dbReference>
<evidence type="ECO:0000256" key="4">
    <source>
        <dbReference type="ARBA" id="ARBA00023136"/>
    </source>
</evidence>
<reference evidence="8" key="2">
    <citation type="submission" date="2025-08" db="UniProtKB">
        <authorList>
            <consortium name="Ensembl"/>
        </authorList>
    </citation>
    <scope>IDENTIFICATION</scope>
    <source>
        <strain evidence="8">Glennie</strain>
    </source>
</reference>
<keyword evidence="4 6" id="KW-0472">Membrane</keyword>
<dbReference type="Pfam" id="PF07782">
    <property type="entry name" value="DC_STAMP"/>
    <property type="match status" value="2"/>
</dbReference>
<comment type="subcellular location">
    <subcellularLocation>
        <location evidence="1">Membrane</location>
        <topology evidence="1">Multi-pass membrane protein</topology>
    </subcellularLocation>
</comment>
<dbReference type="AlphaFoldDB" id="A0A6I8PM83"/>
<protein>
    <recommendedName>
        <fullName evidence="7">Dendritic cell-specific transmembrane protein-like domain-containing protein</fullName>
    </recommendedName>
</protein>
<evidence type="ECO:0000313" key="9">
    <source>
        <dbReference type="Proteomes" id="UP000002279"/>
    </source>
</evidence>
<name>A0A6I8PM83_ORNAN</name>
<evidence type="ECO:0000256" key="6">
    <source>
        <dbReference type="SAM" id="Phobius"/>
    </source>
</evidence>
<evidence type="ECO:0000259" key="7">
    <source>
        <dbReference type="Pfam" id="PF07782"/>
    </source>
</evidence>
<feature type="compositionally biased region" description="Pro residues" evidence="5">
    <location>
        <begin position="102"/>
        <end position="113"/>
    </location>
</feature>
<dbReference type="Proteomes" id="UP000002279">
    <property type="component" value="Chromosome X5"/>
</dbReference>
<feature type="compositionally biased region" description="Basic and acidic residues" evidence="5">
    <location>
        <begin position="72"/>
        <end position="84"/>
    </location>
</feature>
<evidence type="ECO:0000256" key="3">
    <source>
        <dbReference type="ARBA" id="ARBA00022989"/>
    </source>
</evidence>
<dbReference type="InParanoid" id="A0A6I8PM83"/>
<evidence type="ECO:0000256" key="2">
    <source>
        <dbReference type="ARBA" id="ARBA00022692"/>
    </source>
</evidence>
<keyword evidence="2 6" id="KW-0812">Transmembrane</keyword>
<reference evidence="8 9" key="1">
    <citation type="journal article" date="2008" name="Nature">
        <title>Genome analysis of the platypus reveals unique signatures of evolution.</title>
        <authorList>
            <person name="Warren W.C."/>
            <person name="Hillier L.W."/>
            <person name="Marshall Graves J.A."/>
            <person name="Birney E."/>
            <person name="Ponting C.P."/>
            <person name="Grutzner F."/>
            <person name="Belov K."/>
            <person name="Miller W."/>
            <person name="Clarke L."/>
            <person name="Chinwalla A.T."/>
            <person name="Yang S.P."/>
            <person name="Heger A."/>
            <person name="Locke D.P."/>
            <person name="Miethke P."/>
            <person name="Waters P.D."/>
            <person name="Veyrunes F."/>
            <person name="Fulton L."/>
            <person name="Fulton B."/>
            <person name="Graves T."/>
            <person name="Wallis J."/>
            <person name="Puente X.S."/>
            <person name="Lopez-Otin C."/>
            <person name="Ordonez G.R."/>
            <person name="Eichler E.E."/>
            <person name="Chen L."/>
            <person name="Cheng Z."/>
            <person name="Deakin J.E."/>
            <person name="Alsop A."/>
            <person name="Thompson K."/>
            <person name="Kirby P."/>
            <person name="Papenfuss A.T."/>
            <person name="Wakefield M.J."/>
            <person name="Olender T."/>
            <person name="Lancet D."/>
            <person name="Huttley G.A."/>
            <person name="Smit A.F."/>
            <person name="Pask A."/>
            <person name="Temple-Smith P."/>
            <person name="Batzer M.A."/>
            <person name="Walker J.A."/>
            <person name="Konkel M.K."/>
            <person name="Harris R.S."/>
            <person name="Whittington C.M."/>
            <person name="Wong E.S."/>
            <person name="Gemmell N.J."/>
            <person name="Buschiazzo E."/>
            <person name="Vargas Jentzsch I.M."/>
            <person name="Merkel A."/>
            <person name="Schmitz J."/>
            <person name="Zemann A."/>
            <person name="Churakov G."/>
            <person name="Kriegs J.O."/>
            <person name="Brosius J."/>
            <person name="Murchison E.P."/>
            <person name="Sachidanandam R."/>
            <person name="Smith C."/>
            <person name="Hannon G.J."/>
            <person name="Tsend-Ayush E."/>
            <person name="McMillan D."/>
            <person name="Attenborough R."/>
            <person name="Rens W."/>
            <person name="Ferguson-Smith M."/>
            <person name="Lefevre C.M."/>
            <person name="Sharp J.A."/>
            <person name="Nicholas K.R."/>
            <person name="Ray D.A."/>
            <person name="Kube M."/>
            <person name="Reinhardt R."/>
            <person name="Pringle T.H."/>
            <person name="Taylor J."/>
            <person name="Jones R.C."/>
            <person name="Nixon B."/>
            <person name="Dacheux J.L."/>
            <person name="Niwa H."/>
            <person name="Sekita Y."/>
            <person name="Huang X."/>
            <person name="Stark A."/>
            <person name="Kheradpour P."/>
            <person name="Kellis M."/>
            <person name="Flicek P."/>
            <person name="Chen Y."/>
            <person name="Webber C."/>
            <person name="Hardison R."/>
            <person name="Nelson J."/>
            <person name="Hallsworth-Pepin K."/>
            <person name="Delehaunty K."/>
            <person name="Markovic C."/>
            <person name="Minx P."/>
            <person name="Feng Y."/>
            <person name="Kremitzki C."/>
            <person name="Mitreva M."/>
            <person name="Glasscock J."/>
            <person name="Wylie T."/>
            <person name="Wohldmann P."/>
            <person name="Thiru P."/>
            <person name="Nhan M.N."/>
            <person name="Pohl C.S."/>
            <person name="Smith S.M."/>
            <person name="Hou S."/>
            <person name="Nefedov M."/>
            <person name="de Jong P.J."/>
            <person name="Renfree M.B."/>
            <person name="Mardis E.R."/>
            <person name="Wilson R.K."/>
        </authorList>
    </citation>
    <scope>NUCLEOTIDE SEQUENCE [LARGE SCALE GENOMIC DNA]</scope>
    <source>
        <strain evidence="8 9">Glennie</strain>
    </source>
</reference>
<accession>A0A6I8PM83</accession>
<feature type="domain" description="Dendritic cell-specific transmembrane protein-like" evidence="7">
    <location>
        <begin position="6"/>
        <end position="76"/>
    </location>
</feature>
<dbReference type="GeneTree" id="ENSGT00940000182506"/>
<dbReference type="GO" id="GO:0016020">
    <property type="term" value="C:membrane"/>
    <property type="evidence" value="ECO:0007669"/>
    <property type="project" value="UniProtKB-SubCell"/>
</dbReference>
<feature type="compositionally biased region" description="Pro residues" evidence="5">
    <location>
        <begin position="226"/>
        <end position="235"/>
    </location>
</feature>
<feature type="domain" description="Dendritic cell-specific transmembrane protein-like" evidence="7">
    <location>
        <begin position="115"/>
        <end position="163"/>
    </location>
</feature>
<organism evidence="8 9">
    <name type="scientific">Ornithorhynchus anatinus</name>
    <name type="common">Duckbill platypus</name>
    <dbReference type="NCBI Taxonomy" id="9258"/>
    <lineage>
        <taxon>Eukaryota</taxon>
        <taxon>Metazoa</taxon>
        <taxon>Chordata</taxon>
        <taxon>Craniata</taxon>
        <taxon>Vertebrata</taxon>
        <taxon>Euteleostomi</taxon>
        <taxon>Mammalia</taxon>
        <taxon>Monotremata</taxon>
        <taxon>Ornithorhynchidae</taxon>
        <taxon>Ornithorhynchus</taxon>
    </lineage>
</organism>
<feature type="region of interest" description="Disordered" evidence="5">
    <location>
        <begin position="221"/>
        <end position="288"/>
    </location>
</feature>
<evidence type="ECO:0000256" key="1">
    <source>
        <dbReference type="ARBA" id="ARBA00004141"/>
    </source>
</evidence>
<keyword evidence="9" id="KW-1185">Reference proteome</keyword>
<feature type="compositionally biased region" description="Gly residues" evidence="5">
    <location>
        <begin position="247"/>
        <end position="259"/>
    </location>
</feature>
<evidence type="ECO:0000313" key="8">
    <source>
        <dbReference type="Ensembl" id="ENSOANP00000053644.1"/>
    </source>
</evidence>
<dbReference type="PANTHER" id="PTHR21041:SF17">
    <property type="entry name" value="E3 UBIQUITIN-PROTEIN LIGASE DCST1"/>
    <property type="match status" value="1"/>
</dbReference>
<feature type="region of interest" description="Disordered" evidence="5">
    <location>
        <begin position="67"/>
        <end position="113"/>
    </location>
</feature>
<evidence type="ECO:0000256" key="5">
    <source>
        <dbReference type="SAM" id="MobiDB-lite"/>
    </source>
</evidence>
<dbReference type="PANTHER" id="PTHR21041">
    <property type="entry name" value="DENDRITIC CELL-SPECIFIC TRANSMEMBRANE PROTEIN"/>
    <property type="match status" value="1"/>
</dbReference>
<dbReference type="Ensembl" id="ENSOANT00000063871.1">
    <property type="protein sequence ID" value="ENSOANP00000053644.1"/>
    <property type="gene ID" value="ENSOANG00000044148.1"/>
</dbReference>
<feature type="transmembrane region" description="Helical" evidence="6">
    <location>
        <begin position="128"/>
        <end position="150"/>
    </location>
</feature>
<keyword evidence="3 6" id="KW-1133">Transmembrane helix</keyword>
<feature type="compositionally biased region" description="Gly residues" evidence="5">
    <location>
        <begin position="85"/>
        <end position="98"/>
    </location>
</feature>
<dbReference type="InterPro" id="IPR012858">
    <property type="entry name" value="DC_STAMP-like"/>
</dbReference>
<reference evidence="8" key="3">
    <citation type="submission" date="2025-09" db="UniProtKB">
        <authorList>
            <consortium name="Ensembl"/>
        </authorList>
    </citation>
    <scope>IDENTIFICATION</scope>
    <source>
        <strain evidence="8">Glennie</strain>
    </source>
</reference>
<proteinExistence type="predicted"/>
<dbReference type="Bgee" id="ENSOANG00000044148">
    <property type="expression patterns" value="Expressed in testis and 2 other cell types or tissues"/>
</dbReference>
<sequence>MESMPPLLLLLVTCVLDWALYTVFATIRHHSFVQYSYQSSHQLEVKVGGDSLLARLLRSTVGALNTSSSTRVDADNTREARPGERGGAGGAGGEGTGAEGVTPPPPGPVSCPPSPACLPEPRGLDALGYAHVCLPAGLLLLCCLLQAYGYRLRRVIASFYFPKVPGVPRPPHPPPPAAPSPAGPALLLPAFRSRLRRSAAAWPRSSRFTSLGLGSLVCPTGMRSVSPPPPPPRGPPDGLVSTPEAAGLGGGRPGFGAGGREFESQPCHSSAACGRVTSHFSGPRFPHP</sequence>